<comment type="catalytic activity">
    <reaction evidence="14">
        <text>a 5'-end diphospho-ribonucleoside in mRNA + GTP + H(+) = a 5'-end (5'-triphosphoguanosine)-ribonucleoside in mRNA + diphosphate</text>
        <dbReference type="Rhea" id="RHEA:67012"/>
        <dbReference type="Rhea" id="RHEA-COMP:17165"/>
        <dbReference type="Rhea" id="RHEA-COMP:17166"/>
        <dbReference type="ChEBI" id="CHEBI:15378"/>
        <dbReference type="ChEBI" id="CHEBI:33019"/>
        <dbReference type="ChEBI" id="CHEBI:37565"/>
        <dbReference type="ChEBI" id="CHEBI:167616"/>
        <dbReference type="ChEBI" id="CHEBI:167617"/>
        <dbReference type="EC" id="2.7.7.50"/>
    </reaction>
    <physiologicalReaction direction="left-to-right" evidence="14">
        <dbReference type="Rhea" id="RHEA:67013"/>
    </physiologicalReaction>
</comment>
<dbReference type="InterPro" id="IPR029021">
    <property type="entry name" value="Prot-tyrosine_phosphatase-like"/>
</dbReference>
<evidence type="ECO:0000256" key="13">
    <source>
        <dbReference type="ARBA" id="ARBA00023242"/>
    </source>
</evidence>
<dbReference type="GO" id="GO:0010629">
    <property type="term" value="P:negative regulation of gene expression"/>
    <property type="evidence" value="ECO:0007669"/>
    <property type="project" value="UniProtKB-ARBA"/>
</dbReference>
<dbReference type="InterPro" id="IPR034922">
    <property type="entry name" value="REX1-like_exo"/>
</dbReference>
<dbReference type="SUPFAM" id="SSF50249">
    <property type="entry name" value="Nucleic acid-binding proteins"/>
    <property type="match status" value="1"/>
</dbReference>
<evidence type="ECO:0000256" key="16">
    <source>
        <dbReference type="SAM" id="Coils"/>
    </source>
</evidence>
<dbReference type="InterPro" id="IPR051029">
    <property type="entry name" value="mRNA_Capping_Enz/RNA_Phosphat"/>
</dbReference>
<feature type="compositionally biased region" description="Low complexity" evidence="17">
    <location>
        <begin position="284"/>
        <end position="296"/>
    </location>
</feature>
<dbReference type="GO" id="GO:0005525">
    <property type="term" value="F:GTP binding"/>
    <property type="evidence" value="ECO:0007669"/>
    <property type="project" value="UniProtKB-KW"/>
</dbReference>
<keyword evidence="9" id="KW-0378">Hydrolase</keyword>
<feature type="compositionally biased region" description="Low complexity" evidence="17">
    <location>
        <begin position="350"/>
        <end position="362"/>
    </location>
</feature>
<dbReference type="SUPFAM" id="SSF53098">
    <property type="entry name" value="Ribonuclease H-like"/>
    <property type="match status" value="1"/>
</dbReference>
<dbReference type="Gene3D" id="3.30.420.10">
    <property type="entry name" value="Ribonuclease H-like superfamily/Ribonuclease H"/>
    <property type="match status" value="1"/>
</dbReference>
<dbReference type="InterPro" id="IPR016130">
    <property type="entry name" value="Tyr_Pase_AS"/>
</dbReference>
<keyword evidence="6" id="KW-0548">Nucleotidyltransferase</keyword>
<evidence type="ECO:0000256" key="3">
    <source>
        <dbReference type="ARBA" id="ARBA00012475"/>
    </source>
</evidence>
<feature type="transmembrane region" description="Helical" evidence="18">
    <location>
        <begin position="20"/>
        <end position="39"/>
    </location>
</feature>
<dbReference type="InterPro" id="IPR012337">
    <property type="entry name" value="RNaseH-like_sf"/>
</dbReference>
<dbReference type="PANTHER" id="PTHR10367:SF17">
    <property type="entry name" value="MRNA-CAPPING ENZYME"/>
    <property type="match status" value="1"/>
</dbReference>
<dbReference type="InterPro" id="IPR015943">
    <property type="entry name" value="WD40/YVTN_repeat-like_dom_sf"/>
</dbReference>
<evidence type="ECO:0000259" key="20">
    <source>
        <dbReference type="PROSITE" id="PS50056"/>
    </source>
</evidence>
<dbReference type="GO" id="GO:0005524">
    <property type="term" value="F:ATP binding"/>
    <property type="evidence" value="ECO:0007669"/>
    <property type="project" value="InterPro"/>
</dbReference>
<keyword evidence="13" id="KW-0539">Nucleus</keyword>
<evidence type="ECO:0000259" key="19">
    <source>
        <dbReference type="PROSITE" id="PS50054"/>
    </source>
</evidence>
<keyword evidence="16" id="KW-0175">Coiled coil</keyword>
<evidence type="ECO:0000256" key="1">
    <source>
        <dbReference type="ARBA" id="ARBA00004123"/>
    </source>
</evidence>
<dbReference type="PANTHER" id="PTHR10367">
    <property type="entry name" value="MRNA-CAPPING ENZYME"/>
    <property type="match status" value="1"/>
</dbReference>
<evidence type="ECO:0000256" key="15">
    <source>
        <dbReference type="PROSITE-ProRule" id="PRU00221"/>
    </source>
</evidence>
<feature type="compositionally biased region" description="Basic and acidic residues" evidence="17">
    <location>
        <begin position="442"/>
        <end position="452"/>
    </location>
</feature>
<keyword evidence="15" id="KW-0853">WD repeat</keyword>
<keyword evidence="18" id="KW-1133">Transmembrane helix</keyword>
<comment type="similarity">
    <text evidence="2">Belongs to the REXO1/REXO3 family.</text>
</comment>
<sequence>MENTTCPTNVLESASVPGLMMLLATLIAGGIVLVICYAVSRRSRSRQDSQKPTFYRNEFVPENSESPMYIPPSTPVTMQPTRESGKRAKNKKRREVQQERDHPWTIGTLKGHTGVVNDMAFSSNGKYNLRETRKHVQSAGQYMYKKNESKKKASASLQTTNVRECTESRSSGRREDKETRRASRSRSRGSSRLSSQHGTVSEEPLSHEVLTSDTSSNDDIPDESQWQTMFPSDVPTFLASTINKYTLSQKELLEHGYPVPSSLSPGHAIINNVKYPSGPKIESDSGQYSNSSSSDNSEQESSSDNEKNLDRENRPDKERSSECRNGSGNEKRRDSESGSDNETSSDDKSSSGNEKSCDSESSSDSERSPSDSNSSESEKSCDSGSNSAGEKSPESKKCSEHKRSCNRKDSSSSKNSSDDEMCLDEKRHGNKVRNCNSESSSDSEKSPDKKESGVGGNTGSLKRTCVRCEKTIYVDQSGEYLGAERCVYHWGKKYNRMTNDSWYYTCCNQDGFSRGCAEWKTHVWTGLVPGINGPFANYVRTMPSPVYLHDNNYGVYAMDCEMCYTRRGLELARVTLVNLYGQIVYDTLVKPSSEVIDYNTKFSGITEEDLWNVTKTLREVQNDLLKFIHAETILMGHGLANDLRALRMIHTNVVDTSVMFPHYLGLPYRNGLKTLARRVLNRKIQEETHNSIEDARVVMDLVFRKAQYEWQGTLVPPRWLDCPRKAMRLIQGKFLAFKTPLSSVYDSQVPEGCRFNVDMLFENLKSQKMKMGLWIDLTNTSRFYDKDTIDDYDCRYVKLQCRGHGETPSEEQTRAFVQLCSKFIAQNPLDIIGVHCTHGFNRTGFLIISYLVEIDGTSVDAGIAEFATARPPGIYKADYIKELYKRYDEVADAPPPPARPAWCLEYDDSNVADADEGPSTENENGREEKGKRKRREIFNRNPVFMAGVPGVTPILEKKRLFGIQRRIQEICGWEESGFPGSQPVSMDCDNIMLLHTKPYRVSWKADGTRYMMLVQGDGQVFFIDRENSVFEANGLTFPHLRDNRCLRDTLMDGEMVIDKDRGKNIPRYLVYDVIMYDGQDVSKLPFHPDRYSIIENKIIAGRLKAMKEGRLIKEREPFSVRVKYFWDVTQSKNLLGEKFAKQLSHEPDGLIFQPAKEKYCTGVSAEVLKWKPLSLNSVDFKLKIVTESGVGILPRKIGHLYVGGLNKPYGNMKITKQIKDLDNAIVECKFENGQWIFMRQRIDKSFPNSVTTAESVCKSINRPVTKERLLDYIEKSYRIVMDFTSKDRKSLRVNIEFDHATLIRWSPDGKAFIIHKGVANAIEVYKIAKKPDGHLASATKALEFPQRHTEDVVGMDIACTGKYIITCSKANDLIIWDLKGQTLATVEMHLGSTYRARISPCGRFVAASGFTPDVNVWEVVFSKSGEFKTVAKAFDLAGHTSGVQDFGFSADTSHMATVSKDGTYRFYNTKIEFEKGEDPHVLMTGTWNSTTVSEIPASLALSPNAEVLVIAHGSSLSFYSTITGALDTTTEDIFLGPITCLAFDAMGEYLLAAGDKHIKILRNVTGYRTAIESAKRKLEQRQTQATKERLEKMIRDSKELLDKMGEKYSE</sequence>
<feature type="coiled-coil region" evidence="16">
    <location>
        <begin position="1571"/>
        <end position="1607"/>
    </location>
</feature>
<dbReference type="Pfam" id="PF01331">
    <property type="entry name" value="mRNA_cap_enzyme"/>
    <property type="match status" value="1"/>
</dbReference>
<dbReference type="SUPFAM" id="SSF50978">
    <property type="entry name" value="WD40 repeat-like"/>
    <property type="match status" value="1"/>
</dbReference>
<comment type="subcellular location">
    <subcellularLocation>
        <location evidence="1">Nucleus</location>
    </subcellularLocation>
</comment>
<feature type="domain" description="Tyrosine specific protein phosphatases" evidence="20">
    <location>
        <begin position="814"/>
        <end position="881"/>
    </location>
</feature>
<dbReference type="PROSITE" id="PS00383">
    <property type="entry name" value="TYR_PHOSPHATASE_1"/>
    <property type="match status" value="1"/>
</dbReference>
<dbReference type="CDD" id="cd17664">
    <property type="entry name" value="Mce1_N"/>
    <property type="match status" value="1"/>
</dbReference>
<evidence type="ECO:0000256" key="10">
    <source>
        <dbReference type="ARBA" id="ARBA00022839"/>
    </source>
</evidence>
<dbReference type="GO" id="GO:0006370">
    <property type="term" value="P:7-methylguanosine mRNA capping"/>
    <property type="evidence" value="ECO:0007669"/>
    <property type="project" value="UniProtKB-KW"/>
</dbReference>
<dbReference type="InterPro" id="IPR012340">
    <property type="entry name" value="NA-bd_OB-fold"/>
</dbReference>
<evidence type="ECO:0000256" key="4">
    <source>
        <dbReference type="ARBA" id="ARBA00022664"/>
    </source>
</evidence>
<dbReference type="Gene3D" id="2.130.10.10">
    <property type="entry name" value="YVTN repeat-like/Quinoprotein amine dehydrogenase"/>
    <property type="match status" value="1"/>
</dbReference>
<dbReference type="SMART" id="SM00320">
    <property type="entry name" value="WD40"/>
    <property type="match status" value="5"/>
</dbReference>
<protein>
    <recommendedName>
        <fullName evidence="3">mRNA guanylyltransferase</fullName>
        <ecNumber evidence="3">2.7.7.50</ecNumber>
    </recommendedName>
</protein>
<dbReference type="EMBL" id="QBLH01002754">
    <property type="protein sequence ID" value="TGZ47147.1"/>
    <property type="molecule type" value="Genomic_DNA"/>
</dbReference>
<dbReference type="Pfam" id="PF00400">
    <property type="entry name" value="WD40"/>
    <property type="match status" value="3"/>
</dbReference>
<dbReference type="Gene3D" id="3.90.190.10">
    <property type="entry name" value="Protein tyrosine phosphatase superfamily"/>
    <property type="match status" value="1"/>
</dbReference>
<keyword evidence="18" id="KW-0812">Transmembrane</keyword>
<keyword evidence="18" id="KW-0472">Membrane</keyword>
<evidence type="ECO:0000256" key="2">
    <source>
        <dbReference type="ARBA" id="ARBA00006357"/>
    </source>
</evidence>
<evidence type="ECO:0000256" key="18">
    <source>
        <dbReference type="SAM" id="Phobius"/>
    </source>
</evidence>
<dbReference type="Proteomes" id="UP000310200">
    <property type="component" value="Unassembled WGS sequence"/>
</dbReference>
<keyword evidence="7" id="KW-0540">Nuclease</keyword>
<comment type="caution">
    <text evidence="21">The sequence shown here is derived from an EMBL/GenBank/DDBJ whole genome shotgun (WGS) entry which is preliminary data.</text>
</comment>
<gene>
    <name evidence="21" type="ORF">DBV15_06104</name>
</gene>
<keyword evidence="10" id="KW-0269">Exonuclease</keyword>
<accession>A0A4S2KH54</accession>
<dbReference type="Gene3D" id="3.30.470.30">
    <property type="entry name" value="DNA ligase/mRNA capping enzyme"/>
    <property type="match status" value="1"/>
</dbReference>
<dbReference type="InterPro" id="IPR036322">
    <property type="entry name" value="WD40_repeat_dom_sf"/>
</dbReference>
<dbReference type="InterPro" id="IPR020422">
    <property type="entry name" value="TYR_PHOSPHATASE_DUAL_dom"/>
</dbReference>
<dbReference type="InterPro" id="IPR013846">
    <property type="entry name" value="mRNA_cap_enzyme_C"/>
</dbReference>
<dbReference type="Gene3D" id="4.10.87.10">
    <property type="entry name" value="mRNA Capping Enzyme, domain 3"/>
    <property type="match status" value="1"/>
</dbReference>
<dbReference type="PROSITE" id="PS50054">
    <property type="entry name" value="TYR_PHOSPHATASE_DUAL"/>
    <property type="match status" value="1"/>
</dbReference>
<dbReference type="GO" id="GO:0004484">
    <property type="term" value="F:mRNA guanylyltransferase activity"/>
    <property type="evidence" value="ECO:0007669"/>
    <property type="project" value="UniProtKB-EC"/>
</dbReference>
<evidence type="ECO:0000256" key="17">
    <source>
        <dbReference type="SAM" id="MobiDB-lite"/>
    </source>
</evidence>
<feature type="region of interest" description="Disordered" evidence="17">
    <location>
        <begin position="274"/>
        <end position="458"/>
    </location>
</feature>
<dbReference type="FunFam" id="2.40.50.140:FF:000291">
    <property type="entry name" value="mRNA-capping enzyme"/>
    <property type="match status" value="1"/>
</dbReference>
<dbReference type="GO" id="GO:0004527">
    <property type="term" value="F:exonuclease activity"/>
    <property type="evidence" value="ECO:0007669"/>
    <property type="project" value="UniProtKB-KW"/>
</dbReference>
<keyword evidence="22" id="KW-1185">Reference proteome</keyword>
<dbReference type="InterPro" id="IPR001339">
    <property type="entry name" value="mRNA_cap_enzyme_adenylation"/>
</dbReference>
<dbReference type="FunFam" id="3.30.470.30:FF:000040">
    <property type="entry name" value="mRNA-capping enzyme"/>
    <property type="match status" value="1"/>
</dbReference>
<dbReference type="SUPFAM" id="SSF56091">
    <property type="entry name" value="DNA ligase/mRNA capping enzyme, catalytic domain"/>
    <property type="match status" value="1"/>
</dbReference>
<dbReference type="PROSITE" id="PS50082">
    <property type="entry name" value="WD_REPEATS_2"/>
    <property type="match status" value="1"/>
</dbReference>
<keyword evidence="4" id="KW-0507">mRNA processing</keyword>
<dbReference type="CDD" id="cd06145">
    <property type="entry name" value="REX1_like"/>
    <property type="match status" value="1"/>
</dbReference>
<evidence type="ECO:0000256" key="14">
    <source>
        <dbReference type="ARBA" id="ARBA00044624"/>
    </source>
</evidence>
<dbReference type="STRING" id="300112.A0A4S2KH54"/>
<evidence type="ECO:0000256" key="8">
    <source>
        <dbReference type="ARBA" id="ARBA00022741"/>
    </source>
</evidence>
<feature type="compositionally biased region" description="Basic and acidic residues" evidence="17">
    <location>
        <begin position="304"/>
        <end position="322"/>
    </location>
</feature>
<dbReference type="InterPro" id="IPR001680">
    <property type="entry name" value="WD40_rpt"/>
</dbReference>
<feature type="compositionally biased region" description="Polar residues" evidence="17">
    <location>
        <begin position="209"/>
        <end position="228"/>
    </location>
</feature>
<dbReference type="CDD" id="cd07895">
    <property type="entry name" value="Adenylation_mRNA_capping"/>
    <property type="match status" value="1"/>
</dbReference>
<evidence type="ECO:0000256" key="7">
    <source>
        <dbReference type="ARBA" id="ARBA00022722"/>
    </source>
</evidence>
<name>A0A4S2KH54_9HYME</name>
<feature type="compositionally biased region" description="Basic and acidic residues" evidence="17">
    <location>
        <begin position="164"/>
        <end position="181"/>
    </location>
</feature>
<keyword evidence="11" id="KW-0506">mRNA capping</keyword>
<evidence type="ECO:0000256" key="6">
    <source>
        <dbReference type="ARBA" id="ARBA00022695"/>
    </source>
</evidence>
<dbReference type="SUPFAM" id="SSF52799">
    <property type="entry name" value="(Phosphotyrosine protein) phosphatases II"/>
    <property type="match status" value="1"/>
</dbReference>
<dbReference type="InterPro" id="IPR036397">
    <property type="entry name" value="RNaseH_sf"/>
</dbReference>
<reference evidence="21 22" key="1">
    <citation type="journal article" date="2019" name="Philos. Trans. R. Soc. Lond., B, Biol. Sci.">
        <title>Ant behaviour and brain gene expression of defending hosts depend on the ecological success of the intruding social parasite.</title>
        <authorList>
            <person name="Kaur R."/>
            <person name="Stoldt M."/>
            <person name="Jongepier E."/>
            <person name="Feldmeyer B."/>
            <person name="Menzel F."/>
            <person name="Bornberg-Bauer E."/>
            <person name="Foitzik S."/>
        </authorList>
    </citation>
    <scope>NUCLEOTIDE SEQUENCE [LARGE SCALE GENOMIC DNA]</scope>
    <source>
        <tissue evidence="21">Whole body</tissue>
    </source>
</reference>
<feature type="repeat" description="WD" evidence="15">
    <location>
        <begin position="1436"/>
        <end position="1468"/>
    </location>
</feature>
<evidence type="ECO:0000256" key="12">
    <source>
        <dbReference type="ARBA" id="ARBA00023134"/>
    </source>
</evidence>
<dbReference type="InterPro" id="IPR000387">
    <property type="entry name" value="Tyr_Pase_dom"/>
</dbReference>
<dbReference type="GO" id="GO:0003676">
    <property type="term" value="F:nucleic acid binding"/>
    <property type="evidence" value="ECO:0007669"/>
    <property type="project" value="InterPro"/>
</dbReference>
<dbReference type="EC" id="2.7.7.50" evidence="3"/>
<feature type="region of interest" description="Disordered" evidence="17">
    <location>
        <begin position="62"/>
        <end position="110"/>
    </location>
</feature>
<dbReference type="InterPro" id="IPR013520">
    <property type="entry name" value="Ribonucl_H"/>
</dbReference>
<dbReference type="Pfam" id="PF03919">
    <property type="entry name" value="mRNA_cap_C"/>
    <property type="match status" value="1"/>
</dbReference>
<dbReference type="Pfam" id="PF00929">
    <property type="entry name" value="RNase_T"/>
    <property type="match status" value="1"/>
</dbReference>
<evidence type="ECO:0000256" key="11">
    <source>
        <dbReference type="ARBA" id="ARBA00023042"/>
    </source>
</evidence>
<keyword evidence="5" id="KW-0808">Transferase</keyword>
<dbReference type="PROSITE" id="PS50056">
    <property type="entry name" value="TYR_PHOSPHATASE_2"/>
    <property type="match status" value="1"/>
</dbReference>
<dbReference type="GO" id="GO:0005634">
    <property type="term" value="C:nucleus"/>
    <property type="evidence" value="ECO:0007669"/>
    <property type="project" value="UniProtKB-SubCell"/>
</dbReference>
<feature type="region of interest" description="Disordered" evidence="17">
    <location>
        <begin position="912"/>
        <end position="933"/>
    </location>
</feature>
<evidence type="ECO:0000256" key="9">
    <source>
        <dbReference type="ARBA" id="ARBA00022801"/>
    </source>
</evidence>
<dbReference type="FunFam" id="3.30.420.10:FF:000031">
    <property type="entry name" value="RNA exonuclease 1"/>
    <property type="match status" value="1"/>
</dbReference>
<keyword evidence="12" id="KW-0342">GTP-binding</keyword>
<proteinExistence type="inferred from homology"/>
<dbReference type="SMART" id="SM00479">
    <property type="entry name" value="EXOIII"/>
    <property type="match status" value="1"/>
</dbReference>
<feature type="domain" description="Tyrosine-protein phosphatase" evidence="19">
    <location>
        <begin position="736"/>
        <end position="893"/>
    </location>
</feature>
<evidence type="ECO:0000256" key="5">
    <source>
        <dbReference type="ARBA" id="ARBA00022679"/>
    </source>
</evidence>
<evidence type="ECO:0000313" key="21">
    <source>
        <dbReference type="EMBL" id="TGZ47147.1"/>
    </source>
</evidence>
<dbReference type="Gene3D" id="2.40.50.140">
    <property type="entry name" value="Nucleic acid-binding proteins"/>
    <property type="match status" value="1"/>
</dbReference>
<evidence type="ECO:0000313" key="22">
    <source>
        <dbReference type="Proteomes" id="UP000310200"/>
    </source>
</evidence>
<feature type="region of interest" description="Disordered" evidence="17">
    <location>
        <begin position="144"/>
        <end position="228"/>
    </location>
</feature>
<keyword evidence="8" id="KW-0547">Nucleotide-binding</keyword>
<dbReference type="FunFam" id="3.90.190.10:FF:000040">
    <property type="entry name" value="mRNA-capping enzyme"/>
    <property type="match status" value="1"/>
</dbReference>
<feature type="compositionally biased region" description="Basic and acidic residues" evidence="17">
    <location>
        <begin position="391"/>
        <end position="411"/>
    </location>
</feature>
<organism evidence="21 22">
    <name type="scientific">Temnothorax longispinosus</name>
    <dbReference type="NCBI Taxonomy" id="300112"/>
    <lineage>
        <taxon>Eukaryota</taxon>
        <taxon>Metazoa</taxon>
        <taxon>Ecdysozoa</taxon>
        <taxon>Arthropoda</taxon>
        <taxon>Hexapoda</taxon>
        <taxon>Insecta</taxon>
        <taxon>Pterygota</taxon>
        <taxon>Neoptera</taxon>
        <taxon>Endopterygota</taxon>
        <taxon>Hymenoptera</taxon>
        <taxon>Apocrita</taxon>
        <taxon>Aculeata</taxon>
        <taxon>Formicoidea</taxon>
        <taxon>Formicidae</taxon>
        <taxon>Myrmicinae</taxon>
        <taxon>Temnothorax</taxon>
    </lineage>
</organism>